<dbReference type="PANTHER" id="PTHR11802">
    <property type="entry name" value="SERINE PROTEASE FAMILY S10 SERINE CARBOXYPEPTIDASE"/>
    <property type="match status" value="1"/>
</dbReference>
<dbReference type="OrthoDB" id="443318at2759"/>
<dbReference type="AlphaFoldDB" id="A0A162JNI6"/>
<dbReference type="STRING" id="1081104.A0A162JNI6"/>
<evidence type="ECO:0000256" key="5">
    <source>
        <dbReference type="ARBA" id="ARBA00023180"/>
    </source>
</evidence>
<dbReference type="Proteomes" id="UP000076744">
    <property type="component" value="Unassembled WGS sequence"/>
</dbReference>
<dbReference type="GO" id="GO:0004185">
    <property type="term" value="F:serine-type carboxypeptidase activity"/>
    <property type="evidence" value="ECO:0007669"/>
    <property type="project" value="InterPro"/>
</dbReference>
<comment type="caution">
    <text evidence="8">The sequence shown here is derived from an EMBL/GenBank/DDBJ whole genome shotgun (WGS) entry which is preliminary data.</text>
</comment>
<keyword evidence="7" id="KW-0732">Signal</keyword>
<gene>
    <name evidence="8" type="ORF">ISF_02043</name>
</gene>
<keyword evidence="4" id="KW-0378">Hydrolase</keyword>
<keyword evidence="3" id="KW-0645">Protease</keyword>
<dbReference type="Gene3D" id="3.40.50.1820">
    <property type="entry name" value="alpha/beta hydrolase"/>
    <property type="match status" value="2"/>
</dbReference>
<feature type="signal peptide" evidence="7">
    <location>
        <begin position="1"/>
        <end position="19"/>
    </location>
</feature>
<reference evidence="8 9" key="1">
    <citation type="journal article" date="2016" name="Genome Biol. Evol.">
        <title>Divergent and convergent evolution of fungal pathogenicity.</title>
        <authorList>
            <person name="Shang Y."/>
            <person name="Xiao G."/>
            <person name="Zheng P."/>
            <person name="Cen K."/>
            <person name="Zhan S."/>
            <person name="Wang C."/>
        </authorList>
    </citation>
    <scope>NUCLEOTIDE SEQUENCE [LARGE SCALE GENOMIC DNA]</scope>
    <source>
        <strain evidence="8 9">ARSEF 2679</strain>
    </source>
</reference>
<name>A0A162JNI6_CORFA</name>
<dbReference type="PRINTS" id="PR00724">
    <property type="entry name" value="CRBOXYPTASEC"/>
</dbReference>
<proteinExistence type="inferred from homology"/>
<evidence type="ECO:0000313" key="9">
    <source>
        <dbReference type="Proteomes" id="UP000076744"/>
    </source>
</evidence>
<dbReference type="InterPro" id="IPR001563">
    <property type="entry name" value="Peptidase_S10"/>
</dbReference>
<evidence type="ECO:0000313" key="8">
    <source>
        <dbReference type="EMBL" id="OAA71492.1"/>
    </source>
</evidence>
<dbReference type="GO" id="GO:0000324">
    <property type="term" value="C:fungal-type vacuole"/>
    <property type="evidence" value="ECO:0007669"/>
    <property type="project" value="TreeGrafter"/>
</dbReference>
<dbReference type="GO" id="GO:0006508">
    <property type="term" value="P:proteolysis"/>
    <property type="evidence" value="ECO:0007669"/>
    <property type="project" value="UniProtKB-KW"/>
</dbReference>
<dbReference type="PANTHER" id="PTHR11802:SF64">
    <property type="entry name" value="CARBOXYPEPTIDASE"/>
    <property type="match status" value="1"/>
</dbReference>
<protein>
    <submittedName>
        <fullName evidence="8">Peptidase S10, serine carboxypeptidase</fullName>
    </submittedName>
</protein>
<dbReference type="Pfam" id="PF00450">
    <property type="entry name" value="Peptidase_S10"/>
    <property type="match status" value="1"/>
</dbReference>
<evidence type="ECO:0000256" key="7">
    <source>
        <dbReference type="SAM" id="SignalP"/>
    </source>
</evidence>
<dbReference type="GeneID" id="30018335"/>
<keyword evidence="5" id="KW-0325">Glycoprotein</keyword>
<comment type="similarity">
    <text evidence="1">Belongs to the peptidase S10 family.</text>
</comment>
<dbReference type="RefSeq" id="XP_018707373.1">
    <property type="nucleotide sequence ID" value="XM_018845650.1"/>
</dbReference>
<dbReference type="InterPro" id="IPR029058">
    <property type="entry name" value="AB_hydrolase_fold"/>
</dbReference>
<dbReference type="EMBL" id="AZHB01000003">
    <property type="protein sequence ID" value="OAA71492.1"/>
    <property type="molecule type" value="Genomic_DNA"/>
</dbReference>
<evidence type="ECO:0000256" key="6">
    <source>
        <dbReference type="SAM" id="MobiDB-lite"/>
    </source>
</evidence>
<accession>A0A162JNI6</accession>
<dbReference type="SUPFAM" id="SSF53474">
    <property type="entry name" value="alpha/beta-Hydrolases"/>
    <property type="match status" value="1"/>
</dbReference>
<feature type="region of interest" description="Disordered" evidence="6">
    <location>
        <begin position="573"/>
        <end position="593"/>
    </location>
</feature>
<keyword evidence="9" id="KW-1185">Reference proteome</keyword>
<evidence type="ECO:0000256" key="3">
    <source>
        <dbReference type="ARBA" id="ARBA00022670"/>
    </source>
</evidence>
<evidence type="ECO:0000256" key="1">
    <source>
        <dbReference type="ARBA" id="ARBA00009431"/>
    </source>
</evidence>
<organism evidence="8 9">
    <name type="scientific">Cordyceps fumosorosea (strain ARSEF 2679)</name>
    <name type="common">Isaria fumosorosea</name>
    <dbReference type="NCBI Taxonomy" id="1081104"/>
    <lineage>
        <taxon>Eukaryota</taxon>
        <taxon>Fungi</taxon>
        <taxon>Dikarya</taxon>
        <taxon>Ascomycota</taxon>
        <taxon>Pezizomycotina</taxon>
        <taxon>Sordariomycetes</taxon>
        <taxon>Hypocreomycetidae</taxon>
        <taxon>Hypocreales</taxon>
        <taxon>Cordycipitaceae</taxon>
        <taxon>Cordyceps</taxon>
    </lineage>
</organism>
<keyword evidence="2 8" id="KW-0121">Carboxypeptidase</keyword>
<sequence>MVALHLLPGLLLGLGLGLGSHAAAQFVTPPTGFTKVTGYAGVPVRYKQVPPGICELDPKVRSFSGYADVAPDQHMFFWFFEARDVNPAEAPLTVWVSGGPGSSSMNGLWKELGPCRVDYHGDVFNNPHSWSRSSNLLFVDQPTHVGFSYAVPVPGMVDSATNAIIPLPDNTCPDIANGTCGTYSLPHANLTANSTVNAAPNMWRTLQGFMGAFPQYSRRGLNFVSQSYGGHYAPVFAEYFLQQNAQNIPGTQMMDLRSVLVGNGWYDPLVQFQAHYNISVSPGNTYDFSPFNASTEQKLYNNLYGPGNCVDGIKDCYKTGDDKVCHEAEKFCVANSENFLEDEVGRDGYDIRQMQPNPFPYHFYHAYLNRADVQAAIGAHTNFTPSSAAVLAAFQATGDGARTAGSVEAMRRLVAAGVDLALWAGDADYICNWLGSVVVADMVAAPGWASAGYADLKTSDGRVNAQVRQSGGFSFARFFEAGHEMPFFQPLAALEYFERVIGGRDIATGETTVRKAAEAAAVAAAAAAKGGKQCAYSSMGSSASTYHQGNGTVQFAVTPKNIMYDTGTHKAGAPWPDKACSKKQGRMLNLSRP</sequence>
<evidence type="ECO:0000256" key="4">
    <source>
        <dbReference type="ARBA" id="ARBA00022801"/>
    </source>
</evidence>
<feature type="chain" id="PRO_5007836030" evidence="7">
    <location>
        <begin position="20"/>
        <end position="593"/>
    </location>
</feature>
<dbReference type="Gene3D" id="1.10.287.410">
    <property type="match status" value="1"/>
</dbReference>
<evidence type="ECO:0000256" key="2">
    <source>
        <dbReference type="ARBA" id="ARBA00022645"/>
    </source>
</evidence>